<dbReference type="GO" id="GO:0016853">
    <property type="term" value="F:isomerase activity"/>
    <property type="evidence" value="ECO:0007669"/>
    <property type="project" value="UniProtKB-KW"/>
</dbReference>
<keyword evidence="1" id="KW-0413">Isomerase</keyword>
<name>A0A7W7XZ57_9GAMM</name>
<dbReference type="RefSeq" id="WP_183947562.1">
    <property type="nucleotide sequence ID" value="NZ_JACHHX010000004.1"/>
</dbReference>
<sequence>MLLLCALLPAACAKSEPEAVLRETVAAMQQAVESRDIVALMRPVAEDFVGSGGLDRDGLQRLARLQFLRHASIGVHLGPLNVELFGDRARVRFTVVLTGGAGGLLPETGQLYDVDTGWRLDGDRWRLVSAVWQAKL</sequence>
<evidence type="ECO:0000313" key="1">
    <source>
        <dbReference type="EMBL" id="MBB5014998.1"/>
    </source>
</evidence>
<dbReference type="EMBL" id="JACHHX010000004">
    <property type="protein sequence ID" value="MBB5014998.1"/>
    <property type="molecule type" value="Genomic_DNA"/>
</dbReference>
<dbReference type="Proteomes" id="UP000519004">
    <property type="component" value="Unassembled WGS sequence"/>
</dbReference>
<protein>
    <submittedName>
        <fullName evidence="1">Ketosteroid isomerase-like protein</fullName>
    </submittedName>
</protein>
<dbReference type="InterPro" id="IPR032710">
    <property type="entry name" value="NTF2-like_dom_sf"/>
</dbReference>
<organism evidence="1 2">
    <name type="scientific">Rehaibacterium terrae</name>
    <dbReference type="NCBI Taxonomy" id="1341696"/>
    <lineage>
        <taxon>Bacteria</taxon>
        <taxon>Pseudomonadati</taxon>
        <taxon>Pseudomonadota</taxon>
        <taxon>Gammaproteobacteria</taxon>
        <taxon>Lysobacterales</taxon>
        <taxon>Lysobacteraceae</taxon>
        <taxon>Rehaibacterium</taxon>
    </lineage>
</organism>
<dbReference type="SUPFAM" id="SSF54427">
    <property type="entry name" value="NTF2-like"/>
    <property type="match status" value="1"/>
</dbReference>
<dbReference type="AlphaFoldDB" id="A0A7W7XZ57"/>
<accession>A0A7W7XZ57</accession>
<dbReference type="Gene3D" id="3.10.450.50">
    <property type="match status" value="1"/>
</dbReference>
<evidence type="ECO:0000313" key="2">
    <source>
        <dbReference type="Proteomes" id="UP000519004"/>
    </source>
</evidence>
<keyword evidence="2" id="KW-1185">Reference proteome</keyword>
<comment type="caution">
    <text evidence="1">The sequence shown here is derived from an EMBL/GenBank/DDBJ whole genome shotgun (WGS) entry which is preliminary data.</text>
</comment>
<proteinExistence type="predicted"/>
<gene>
    <name evidence="1" type="ORF">HNQ58_000875</name>
</gene>
<reference evidence="1 2" key="1">
    <citation type="submission" date="2020-08" db="EMBL/GenBank/DDBJ databases">
        <title>Genomic Encyclopedia of Type Strains, Phase IV (KMG-IV): sequencing the most valuable type-strain genomes for metagenomic binning, comparative biology and taxonomic classification.</title>
        <authorList>
            <person name="Goeker M."/>
        </authorList>
    </citation>
    <scope>NUCLEOTIDE SEQUENCE [LARGE SCALE GENOMIC DNA]</scope>
    <source>
        <strain evidence="1 2">DSM 25897</strain>
    </source>
</reference>